<dbReference type="AlphaFoldDB" id="A0AAV2DPC8"/>
<protein>
    <submittedName>
        <fullName evidence="1">Uncharacterized protein</fullName>
    </submittedName>
</protein>
<organism evidence="1 2">
    <name type="scientific">Linum trigynum</name>
    <dbReference type="NCBI Taxonomy" id="586398"/>
    <lineage>
        <taxon>Eukaryota</taxon>
        <taxon>Viridiplantae</taxon>
        <taxon>Streptophyta</taxon>
        <taxon>Embryophyta</taxon>
        <taxon>Tracheophyta</taxon>
        <taxon>Spermatophyta</taxon>
        <taxon>Magnoliopsida</taxon>
        <taxon>eudicotyledons</taxon>
        <taxon>Gunneridae</taxon>
        <taxon>Pentapetalae</taxon>
        <taxon>rosids</taxon>
        <taxon>fabids</taxon>
        <taxon>Malpighiales</taxon>
        <taxon>Linaceae</taxon>
        <taxon>Linum</taxon>
    </lineage>
</organism>
<dbReference type="InterPro" id="IPR036691">
    <property type="entry name" value="Endo/exonu/phosph_ase_sf"/>
</dbReference>
<proteinExistence type="predicted"/>
<gene>
    <name evidence="1" type="ORF">LTRI10_LOCUS17152</name>
</gene>
<accession>A0AAV2DPC8</accession>
<evidence type="ECO:0000313" key="2">
    <source>
        <dbReference type="Proteomes" id="UP001497516"/>
    </source>
</evidence>
<sequence>MGKICADYFSEWKYLENYDKSSNGRIWVFYKPDLKVTAEITEENFMHLKVRGRVDCQITMVYGSNDEAVRRLTYAKMQSIQVSNEAWLVLGDFNSILAASEASNGTHSGSDTFRE</sequence>
<dbReference type="SUPFAM" id="SSF56219">
    <property type="entry name" value="DNase I-like"/>
    <property type="match status" value="1"/>
</dbReference>
<dbReference type="Proteomes" id="UP001497516">
    <property type="component" value="Chromosome 3"/>
</dbReference>
<reference evidence="1 2" key="1">
    <citation type="submission" date="2024-04" db="EMBL/GenBank/DDBJ databases">
        <authorList>
            <person name="Fracassetti M."/>
        </authorList>
    </citation>
    <scope>NUCLEOTIDE SEQUENCE [LARGE SCALE GENOMIC DNA]</scope>
</reference>
<dbReference type="EMBL" id="OZ034816">
    <property type="protein sequence ID" value="CAL1375352.1"/>
    <property type="molecule type" value="Genomic_DNA"/>
</dbReference>
<dbReference type="Gene3D" id="3.60.10.10">
    <property type="entry name" value="Endonuclease/exonuclease/phosphatase"/>
    <property type="match status" value="1"/>
</dbReference>
<name>A0AAV2DPC8_9ROSI</name>
<evidence type="ECO:0000313" key="1">
    <source>
        <dbReference type="EMBL" id="CAL1375352.1"/>
    </source>
</evidence>
<keyword evidence="2" id="KW-1185">Reference proteome</keyword>